<dbReference type="Gene3D" id="3.90.220.20">
    <property type="entry name" value="DNA methylase specificity domains"/>
    <property type="match status" value="2"/>
</dbReference>
<dbReference type="CDD" id="cd17256">
    <property type="entry name" value="RMtype1_S_EcoJA65PI-TRD1-CR1_like"/>
    <property type="match status" value="1"/>
</dbReference>
<dbReference type="Gene3D" id="1.10.287.1120">
    <property type="entry name" value="Bipartite methylase S protein"/>
    <property type="match status" value="1"/>
</dbReference>
<comment type="caution">
    <text evidence="5">The sequence shown here is derived from an EMBL/GenBank/DDBJ whole genome shotgun (WGS) entry which is preliminary data.</text>
</comment>
<comment type="similarity">
    <text evidence="1">Belongs to the type-I restriction system S methylase family.</text>
</comment>
<reference evidence="5 6" key="1">
    <citation type="submission" date="2019-08" db="EMBL/GenBank/DDBJ databases">
        <title>In-depth cultivation of the pig gut microbiome towards novel bacterial diversity and tailored functional studies.</title>
        <authorList>
            <person name="Wylensek D."/>
            <person name="Hitch T.C.A."/>
            <person name="Clavel T."/>
        </authorList>
    </citation>
    <scope>NUCLEOTIDE SEQUENCE [LARGE SCALE GENOMIC DNA]</scope>
    <source>
        <strain evidence="5 6">WCA-693-APC-5D-A</strain>
    </source>
</reference>
<dbReference type="PANTHER" id="PTHR30408">
    <property type="entry name" value="TYPE-1 RESTRICTION ENZYME ECOKI SPECIFICITY PROTEIN"/>
    <property type="match status" value="1"/>
</dbReference>
<dbReference type="GeneID" id="96780007"/>
<keyword evidence="2" id="KW-0680">Restriction system</keyword>
<dbReference type="EMBL" id="VUNR01000048">
    <property type="protein sequence ID" value="MSU10039.1"/>
    <property type="molecule type" value="Genomic_DNA"/>
</dbReference>
<keyword evidence="6" id="KW-1185">Reference proteome</keyword>
<gene>
    <name evidence="5" type="ORF">FYJ84_13825</name>
</gene>
<dbReference type="Proteomes" id="UP000433181">
    <property type="component" value="Unassembled WGS sequence"/>
</dbReference>
<protein>
    <submittedName>
        <fullName evidence="5">Restriction endonuclease subunit S</fullName>
    </submittedName>
</protein>
<dbReference type="GO" id="GO:0004519">
    <property type="term" value="F:endonuclease activity"/>
    <property type="evidence" value="ECO:0007669"/>
    <property type="project" value="UniProtKB-KW"/>
</dbReference>
<sequence length="416" mass="46648">MIVKLKDVCTKIGSGATPKGGKNAYKERGISLIRSQNVLDYEFSHEGLAYIDEVQAARLNSVTIKPDDVLLNITGDSVARVCIVDNSILPARINQHVCIVRADKDKILSSYILYFLQMKKFELLALASSGATRNALTKGMIENLEVDLPSLNEQKKIVSLLDFIDNKIRCNVRINKNLEQQAVVLFRSWFTTFCLSSNKPRVNSEFGEIPEDFAVVKVGSLPMLVIDYVANGSFASLKANVNLYQEPNYAYFIRNTDLKSGSFSVFVDKHSYEFLSKSTLYGGEIIISNVGDVGSVFLCPKLDGRMTLGNNIIMLRPEDDHLRYYLYIWFKYLQGQALIQGIKGGSAQPKFNKTDFKNTSVLIPPKDILTRFHETVAPMFDMISQRQTESAHLADLRDTLLPKLMSGEIDVSDLNL</sequence>
<dbReference type="GO" id="GO:0003677">
    <property type="term" value="F:DNA binding"/>
    <property type="evidence" value="ECO:0007669"/>
    <property type="project" value="UniProtKB-KW"/>
</dbReference>
<keyword evidence="5" id="KW-0378">Hydrolase</keyword>
<dbReference type="GO" id="GO:0009307">
    <property type="term" value="P:DNA restriction-modification system"/>
    <property type="evidence" value="ECO:0007669"/>
    <property type="project" value="UniProtKB-KW"/>
</dbReference>
<keyword evidence="3" id="KW-0238">DNA-binding</keyword>
<dbReference type="InterPro" id="IPR000055">
    <property type="entry name" value="Restrct_endonuc_typeI_TRD"/>
</dbReference>
<dbReference type="AlphaFoldDB" id="A0A6I2UK60"/>
<dbReference type="InterPro" id="IPR044946">
    <property type="entry name" value="Restrct_endonuc_typeI_TRD_sf"/>
</dbReference>
<evidence type="ECO:0000256" key="1">
    <source>
        <dbReference type="ARBA" id="ARBA00010923"/>
    </source>
</evidence>
<evidence type="ECO:0000313" key="6">
    <source>
        <dbReference type="Proteomes" id="UP000433181"/>
    </source>
</evidence>
<dbReference type="PANTHER" id="PTHR30408:SF12">
    <property type="entry name" value="TYPE I RESTRICTION ENZYME MJAVIII SPECIFICITY SUBUNIT"/>
    <property type="match status" value="1"/>
</dbReference>
<evidence type="ECO:0000256" key="2">
    <source>
        <dbReference type="ARBA" id="ARBA00022747"/>
    </source>
</evidence>
<dbReference type="Pfam" id="PF01420">
    <property type="entry name" value="Methylase_S"/>
    <property type="match status" value="2"/>
</dbReference>
<name>A0A6I2UK60_9FIRM</name>
<evidence type="ECO:0000313" key="5">
    <source>
        <dbReference type="EMBL" id="MSU10039.1"/>
    </source>
</evidence>
<evidence type="ECO:0000256" key="3">
    <source>
        <dbReference type="ARBA" id="ARBA00023125"/>
    </source>
</evidence>
<keyword evidence="5" id="KW-0540">Nuclease</keyword>
<dbReference type="SUPFAM" id="SSF116734">
    <property type="entry name" value="DNA methylase specificity domain"/>
    <property type="match status" value="2"/>
</dbReference>
<feature type="domain" description="Type I restriction modification DNA specificity" evidence="4">
    <location>
        <begin position="237"/>
        <end position="367"/>
    </location>
</feature>
<feature type="domain" description="Type I restriction modification DNA specificity" evidence="4">
    <location>
        <begin position="2"/>
        <end position="180"/>
    </location>
</feature>
<dbReference type="InterPro" id="IPR052021">
    <property type="entry name" value="Type-I_RS_S_subunit"/>
</dbReference>
<proteinExistence type="inferred from homology"/>
<accession>A0A6I2UK60</accession>
<dbReference type="RefSeq" id="WP_154408204.1">
    <property type="nucleotide sequence ID" value="NZ_VUNR01000048.1"/>
</dbReference>
<organism evidence="5 6">
    <name type="scientific">Anaerovibrio slackiae</name>
    <dbReference type="NCBI Taxonomy" id="2652309"/>
    <lineage>
        <taxon>Bacteria</taxon>
        <taxon>Bacillati</taxon>
        <taxon>Bacillota</taxon>
        <taxon>Negativicutes</taxon>
        <taxon>Selenomonadales</taxon>
        <taxon>Selenomonadaceae</taxon>
        <taxon>Anaerovibrio</taxon>
    </lineage>
</organism>
<keyword evidence="5" id="KW-0255">Endonuclease</keyword>
<evidence type="ECO:0000259" key="4">
    <source>
        <dbReference type="Pfam" id="PF01420"/>
    </source>
</evidence>